<evidence type="ECO:0000256" key="1">
    <source>
        <dbReference type="ARBA" id="ARBA00004651"/>
    </source>
</evidence>
<comment type="caution">
    <text evidence="8">The sequence shown here is derived from an EMBL/GenBank/DDBJ whole genome shotgun (WGS) entry which is preliminary data.</text>
</comment>
<feature type="transmembrane region" description="Helical" evidence="6">
    <location>
        <begin position="169"/>
        <end position="190"/>
    </location>
</feature>
<dbReference type="EMBL" id="WRXN01000001">
    <property type="protein sequence ID" value="MVT07462.1"/>
    <property type="molecule type" value="Genomic_DNA"/>
</dbReference>
<name>A0A7K1TZD4_9BACT</name>
<feature type="transmembrane region" description="Helical" evidence="6">
    <location>
        <begin position="141"/>
        <end position="163"/>
    </location>
</feature>
<evidence type="ECO:0000259" key="7">
    <source>
        <dbReference type="PROSITE" id="PS50850"/>
    </source>
</evidence>
<protein>
    <submittedName>
        <fullName evidence="8">MFS transporter</fullName>
    </submittedName>
</protein>
<feature type="transmembrane region" description="Helical" evidence="6">
    <location>
        <begin position="218"/>
        <end position="243"/>
    </location>
</feature>
<keyword evidence="9" id="KW-1185">Reference proteome</keyword>
<proteinExistence type="predicted"/>
<dbReference type="CDD" id="cd06173">
    <property type="entry name" value="MFS_MefA_like"/>
    <property type="match status" value="1"/>
</dbReference>
<dbReference type="PANTHER" id="PTHR23513">
    <property type="entry name" value="INTEGRAL MEMBRANE EFFLUX PROTEIN-RELATED"/>
    <property type="match status" value="1"/>
</dbReference>
<feature type="transmembrane region" description="Helical" evidence="6">
    <location>
        <begin position="12"/>
        <end position="31"/>
    </location>
</feature>
<dbReference type="Gene3D" id="1.20.1250.20">
    <property type="entry name" value="MFS general substrate transporter like domains"/>
    <property type="match status" value="1"/>
</dbReference>
<sequence length="426" mass="46354">MKGFYAILTNSLIASVTNTFVWFAVTFWVYLETRSVLATSFMAGIYIGTVALSGFYLGAIVDRYRKKTAMLLSSACSLLLYLAAGILYLTAPASAFKTTSNATLWIFIVLSLFGALAGNIRTIAMPTLVTILIPEEGRDKANGLIGSMNGTAFLVSSILSGMAVGFLGIYWTFIVAVGLTMLCFLHLFFVRIDEKQVVHAEKDTNTVDIRGTIKVIRLIPGLFALIFFNTFNNFLGGVFMALMDAYGLSLVSVQVWGVLWGVLSLGFIIGGLVVAKTGLGKNVIKTLFFCNIVMWTICMFFTIRSSIVLLGIGMFIYLCLIPVVEAAEQTIIQRVIPPERQGRVFGFAQSIEQAASPLTAFLIGPVAQFVFIPFMTTGTGVDLLGSWFGTGSERGIALLFTVTGMIGFMITILAMRSTSYKRLSTI</sequence>
<evidence type="ECO:0000313" key="9">
    <source>
        <dbReference type="Proteomes" id="UP000461730"/>
    </source>
</evidence>
<feature type="transmembrane region" description="Helical" evidence="6">
    <location>
        <begin position="358"/>
        <end position="376"/>
    </location>
</feature>
<reference evidence="8 9" key="1">
    <citation type="submission" date="2019-12" db="EMBL/GenBank/DDBJ databases">
        <title>Chitinophaga sp. strain ysch24 (GDMCC 1.1355), whole genome shotgun sequence.</title>
        <authorList>
            <person name="Zhang X."/>
        </authorList>
    </citation>
    <scope>NUCLEOTIDE SEQUENCE [LARGE SCALE GENOMIC DNA]</scope>
    <source>
        <strain evidence="9">ysch24</strain>
    </source>
</reference>
<feature type="transmembrane region" description="Helical" evidence="6">
    <location>
        <begin position="69"/>
        <end position="90"/>
    </location>
</feature>
<comment type="subcellular location">
    <subcellularLocation>
        <location evidence="1">Cell membrane</location>
        <topology evidence="1">Multi-pass membrane protein</topology>
    </subcellularLocation>
</comment>
<dbReference type="RefSeq" id="WP_157304852.1">
    <property type="nucleotide sequence ID" value="NZ_WRXN01000001.1"/>
</dbReference>
<gene>
    <name evidence="8" type="ORF">GO493_04245</name>
</gene>
<dbReference type="SUPFAM" id="SSF103473">
    <property type="entry name" value="MFS general substrate transporter"/>
    <property type="match status" value="1"/>
</dbReference>
<feature type="transmembrane region" description="Helical" evidence="6">
    <location>
        <begin position="286"/>
        <end position="303"/>
    </location>
</feature>
<organism evidence="8 9">
    <name type="scientific">Chitinophaga tropicalis</name>
    <dbReference type="NCBI Taxonomy" id="2683588"/>
    <lineage>
        <taxon>Bacteria</taxon>
        <taxon>Pseudomonadati</taxon>
        <taxon>Bacteroidota</taxon>
        <taxon>Chitinophagia</taxon>
        <taxon>Chitinophagales</taxon>
        <taxon>Chitinophagaceae</taxon>
        <taxon>Chitinophaga</taxon>
    </lineage>
</organism>
<feature type="transmembrane region" description="Helical" evidence="6">
    <location>
        <begin position="396"/>
        <end position="415"/>
    </location>
</feature>
<evidence type="ECO:0000256" key="2">
    <source>
        <dbReference type="ARBA" id="ARBA00022475"/>
    </source>
</evidence>
<keyword evidence="5 6" id="KW-0472">Membrane</keyword>
<evidence type="ECO:0000313" key="8">
    <source>
        <dbReference type="EMBL" id="MVT07462.1"/>
    </source>
</evidence>
<evidence type="ECO:0000256" key="6">
    <source>
        <dbReference type="SAM" id="Phobius"/>
    </source>
</evidence>
<dbReference type="PANTHER" id="PTHR23513:SF6">
    <property type="entry name" value="MAJOR FACILITATOR SUPERFAMILY ASSOCIATED DOMAIN-CONTAINING PROTEIN"/>
    <property type="match status" value="1"/>
</dbReference>
<dbReference type="Proteomes" id="UP000461730">
    <property type="component" value="Unassembled WGS sequence"/>
</dbReference>
<feature type="domain" description="Major facilitator superfamily (MFS) profile" evidence="7">
    <location>
        <begin position="1"/>
        <end position="419"/>
    </location>
</feature>
<dbReference type="GO" id="GO:0005886">
    <property type="term" value="C:plasma membrane"/>
    <property type="evidence" value="ECO:0007669"/>
    <property type="project" value="UniProtKB-SubCell"/>
</dbReference>
<evidence type="ECO:0000256" key="4">
    <source>
        <dbReference type="ARBA" id="ARBA00022989"/>
    </source>
</evidence>
<evidence type="ECO:0000256" key="3">
    <source>
        <dbReference type="ARBA" id="ARBA00022692"/>
    </source>
</evidence>
<keyword evidence="4 6" id="KW-1133">Transmembrane helix</keyword>
<dbReference type="GO" id="GO:0022857">
    <property type="term" value="F:transmembrane transporter activity"/>
    <property type="evidence" value="ECO:0007669"/>
    <property type="project" value="InterPro"/>
</dbReference>
<feature type="transmembrane region" description="Helical" evidence="6">
    <location>
        <begin position="102"/>
        <end position="120"/>
    </location>
</feature>
<accession>A0A7K1TZD4</accession>
<evidence type="ECO:0000256" key="5">
    <source>
        <dbReference type="ARBA" id="ARBA00023136"/>
    </source>
</evidence>
<dbReference type="Pfam" id="PF07690">
    <property type="entry name" value="MFS_1"/>
    <property type="match status" value="1"/>
</dbReference>
<keyword evidence="2" id="KW-1003">Cell membrane</keyword>
<dbReference type="InterPro" id="IPR020846">
    <property type="entry name" value="MFS_dom"/>
</dbReference>
<dbReference type="InterPro" id="IPR036259">
    <property type="entry name" value="MFS_trans_sf"/>
</dbReference>
<feature type="transmembrane region" description="Helical" evidence="6">
    <location>
        <begin position="37"/>
        <end position="57"/>
    </location>
</feature>
<dbReference type="AlphaFoldDB" id="A0A7K1TZD4"/>
<feature type="transmembrane region" description="Helical" evidence="6">
    <location>
        <begin position="255"/>
        <end position="274"/>
    </location>
</feature>
<dbReference type="InterPro" id="IPR011701">
    <property type="entry name" value="MFS"/>
</dbReference>
<feature type="transmembrane region" description="Helical" evidence="6">
    <location>
        <begin position="309"/>
        <end position="327"/>
    </location>
</feature>
<dbReference type="PROSITE" id="PS50850">
    <property type="entry name" value="MFS"/>
    <property type="match status" value="1"/>
</dbReference>
<keyword evidence="3 6" id="KW-0812">Transmembrane</keyword>